<reference evidence="1 2" key="1">
    <citation type="journal article" date="2017" name="BMC Genomics">
        <title>Chromosome level assembly and secondary metabolite potential of the parasitic fungus Cordyceps militaris.</title>
        <authorList>
            <person name="Kramer G.J."/>
            <person name="Nodwell J.R."/>
        </authorList>
    </citation>
    <scope>NUCLEOTIDE SEQUENCE [LARGE SCALE GENOMIC DNA]</scope>
    <source>
        <strain evidence="1 2">ATCC 34164</strain>
    </source>
</reference>
<sequence length="63" mass="6890">MMESPLDAAGLWSLPEVASMEESLAEVYSKLAAVVSHNCMGHRDCRIGVKVQLEDISGIRKDD</sequence>
<dbReference type="EMBL" id="CP023323">
    <property type="protein sequence ID" value="ATY60952.1"/>
    <property type="molecule type" value="Genomic_DNA"/>
</dbReference>
<protein>
    <submittedName>
        <fullName evidence="1">Uncharacterized protein</fullName>
    </submittedName>
</protein>
<evidence type="ECO:0000313" key="1">
    <source>
        <dbReference type="EMBL" id="ATY60952.1"/>
    </source>
</evidence>
<dbReference type="AlphaFoldDB" id="A0A2H4SCX0"/>
<organism evidence="1 2">
    <name type="scientific">Cordyceps militaris</name>
    <name type="common">Caterpillar fungus</name>
    <name type="synonym">Clavaria militaris</name>
    <dbReference type="NCBI Taxonomy" id="73501"/>
    <lineage>
        <taxon>Eukaryota</taxon>
        <taxon>Fungi</taxon>
        <taxon>Dikarya</taxon>
        <taxon>Ascomycota</taxon>
        <taxon>Pezizomycotina</taxon>
        <taxon>Sordariomycetes</taxon>
        <taxon>Hypocreomycetidae</taxon>
        <taxon>Hypocreales</taxon>
        <taxon>Cordycipitaceae</taxon>
        <taxon>Cordyceps</taxon>
    </lineage>
</organism>
<proteinExistence type="predicted"/>
<accession>A0A2H4SCX0</accession>
<evidence type="ECO:0000313" key="2">
    <source>
        <dbReference type="Proteomes" id="UP000323067"/>
    </source>
</evidence>
<dbReference type="Proteomes" id="UP000323067">
    <property type="component" value="Chromosome vi"/>
</dbReference>
<gene>
    <name evidence="1" type="ORF">A9K55_005550</name>
</gene>
<dbReference type="VEuPathDB" id="FungiDB:A9K55_005550"/>
<name>A0A2H4SCX0_CORMI</name>